<accession>A0A1M4SKW7</accession>
<evidence type="ECO:0000256" key="2">
    <source>
        <dbReference type="ARBA" id="ARBA00023295"/>
    </source>
</evidence>
<dbReference type="Pfam" id="PF18120">
    <property type="entry name" value="DUF5597"/>
    <property type="match status" value="1"/>
</dbReference>
<keyword evidence="3" id="KW-0732">Signal</keyword>
<dbReference type="Gene3D" id="3.20.20.80">
    <property type="entry name" value="Glycosidases"/>
    <property type="match status" value="1"/>
</dbReference>
<gene>
    <name evidence="6" type="ORF">SAMN05444362_10190</name>
</gene>
<organism evidence="6 7">
    <name type="scientific">Dysgonomonas macrotermitis</name>
    <dbReference type="NCBI Taxonomy" id="1346286"/>
    <lineage>
        <taxon>Bacteria</taxon>
        <taxon>Pseudomonadati</taxon>
        <taxon>Bacteroidota</taxon>
        <taxon>Bacteroidia</taxon>
        <taxon>Bacteroidales</taxon>
        <taxon>Dysgonomonadaceae</taxon>
        <taxon>Dysgonomonas</taxon>
    </lineage>
</organism>
<proteinExistence type="predicted"/>
<dbReference type="AlphaFoldDB" id="A0A1M4SKW7"/>
<dbReference type="GO" id="GO:0009341">
    <property type="term" value="C:beta-galactosidase complex"/>
    <property type="evidence" value="ECO:0007669"/>
    <property type="project" value="InterPro"/>
</dbReference>
<dbReference type="Gene3D" id="2.60.220.20">
    <property type="entry name" value="putative beta-Galactosidase from caulobacter crescentus"/>
    <property type="match status" value="1"/>
</dbReference>
<feature type="domain" description="Glycoside hydrolase family 42 N-terminal" evidence="4">
    <location>
        <begin position="66"/>
        <end position="248"/>
    </location>
</feature>
<evidence type="ECO:0000259" key="4">
    <source>
        <dbReference type="Pfam" id="PF02449"/>
    </source>
</evidence>
<dbReference type="InterPro" id="IPR013529">
    <property type="entry name" value="Glyco_hydro_42_N"/>
</dbReference>
<evidence type="ECO:0000313" key="6">
    <source>
        <dbReference type="EMBL" id="SHE32829.1"/>
    </source>
</evidence>
<evidence type="ECO:0000256" key="1">
    <source>
        <dbReference type="ARBA" id="ARBA00022801"/>
    </source>
</evidence>
<evidence type="ECO:0000259" key="5">
    <source>
        <dbReference type="Pfam" id="PF18120"/>
    </source>
</evidence>
<evidence type="ECO:0000256" key="3">
    <source>
        <dbReference type="SAM" id="SignalP"/>
    </source>
</evidence>
<dbReference type="GO" id="GO:0005975">
    <property type="term" value="P:carbohydrate metabolic process"/>
    <property type="evidence" value="ECO:0007669"/>
    <property type="project" value="InterPro"/>
</dbReference>
<dbReference type="InterPro" id="IPR017853">
    <property type="entry name" value="GH"/>
</dbReference>
<dbReference type="InterPro" id="IPR040719">
    <property type="entry name" value="DUF5597"/>
</dbReference>
<dbReference type="Proteomes" id="UP000184480">
    <property type="component" value="Unassembled WGS sequence"/>
</dbReference>
<dbReference type="SUPFAM" id="SSF51445">
    <property type="entry name" value="(Trans)glycosidases"/>
    <property type="match status" value="1"/>
</dbReference>
<keyword evidence="7" id="KW-1185">Reference proteome</keyword>
<sequence length="545" mass="61878">MMTMKNKLYLLLFSILISAGIYAQQSVQDAPRLIKKGIATQLTVQNQPFLILGGELGNSIASSLEDMKDVCAKFEQMQLNTMLVPVYWELTESEKGKFDYTLVDGIIDLARQHNLKIVFLWFGVWKNSMSCYSPLWIKEDSKKYPRAETKKGRKLEILSAFSENNTKADMDAFSNLMGHIRTIDQQQQTVIMVQVENEIGMLEDARDHSKEANKAFNSAVPQQLINYMQAHKNTLRPQLADRWQSKGYKTKGNWNEIFGEGLETDEIFMAWHYAVFVEQVAKAGKERYPVPMYLNAALNSRGRKAGEYPSAGPLAHLLDIWRAAAPSIDFLAPDIYDPGFTGWCQQYHIDGNLLFIPEIKLETGNAARVFYAFGEHDAMGFSPFSIENTPDIKNYPLMKSYGILHQILPLLKEKQGSGKTNGIWFDGENKERIIERNGYTFTFRHDYTLGWDAAAKDGSTWTESGALIIELSPREYLVAGTGVVLTFESKKEGVTAGIGLIDEVVFTDGKMKPIRRLNGDENHQGRHLRIPAGQWQIQYVKLYEY</sequence>
<keyword evidence="2" id="KW-0326">Glycosidase</keyword>
<reference evidence="7" key="1">
    <citation type="submission" date="2016-11" db="EMBL/GenBank/DDBJ databases">
        <authorList>
            <person name="Varghese N."/>
            <person name="Submissions S."/>
        </authorList>
    </citation>
    <scope>NUCLEOTIDE SEQUENCE [LARGE SCALE GENOMIC DNA]</scope>
    <source>
        <strain evidence="7">DSM 27370</strain>
    </source>
</reference>
<feature type="chain" id="PRO_5009907351" evidence="3">
    <location>
        <begin position="24"/>
        <end position="545"/>
    </location>
</feature>
<dbReference type="STRING" id="1346286.SAMN05444362_10190"/>
<evidence type="ECO:0000313" key="7">
    <source>
        <dbReference type="Proteomes" id="UP000184480"/>
    </source>
</evidence>
<keyword evidence="1" id="KW-0378">Hydrolase</keyword>
<protein>
    <submittedName>
        <fullName evidence="6">Beta-galactosidase GanA</fullName>
    </submittedName>
</protein>
<dbReference type="FunFam" id="3.20.20.80:FF:000135">
    <property type="entry name" value="Beta-galactosidase, putative, bgl35A"/>
    <property type="match status" value="1"/>
</dbReference>
<dbReference type="EMBL" id="FQUC01000001">
    <property type="protein sequence ID" value="SHE32829.1"/>
    <property type="molecule type" value="Genomic_DNA"/>
</dbReference>
<feature type="signal peptide" evidence="3">
    <location>
        <begin position="1"/>
        <end position="23"/>
    </location>
</feature>
<dbReference type="Pfam" id="PF02449">
    <property type="entry name" value="Glyco_hydro_42"/>
    <property type="match status" value="1"/>
</dbReference>
<name>A0A1M4SKW7_9BACT</name>
<feature type="domain" description="DUF5597" evidence="5">
    <location>
        <begin position="397"/>
        <end position="529"/>
    </location>
</feature>
<dbReference type="GO" id="GO:0004565">
    <property type="term" value="F:beta-galactosidase activity"/>
    <property type="evidence" value="ECO:0007669"/>
    <property type="project" value="InterPro"/>
</dbReference>